<comment type="caution">
    <text evidence="7">The sequence shown here is derived from an EMBL/GenBank/DDBJ whole genome shotgun (WGS) entry which is preliminary data.</text>
</comment>
<reference evidence="7" key="1">
    <citation type="submission" date="2023-01" db="EMBL/GenBank/DDBJ databases">
        <title>Draft genome sequence of Nocardiopsis sp. LSu2-4 isolated from halophytes.</title>
        <authorList>
            <person name="Duangmal K."/>
            <person name="Chantavorakit T."/>
        </authorList>
    </citation>
    <scope>NUCLEOTIDE SEQUENCE</scope>
    <source>
        <strain evidence="7">LSu2-4</strain>
    </source>
</reference>
<dbReference type="RefSeq" id="WP_270680975.1">
    <property type="nucleotide sequence ID" value="NZ_JAQFWP010000082.1"/>
</dbReference>
<dbReference type="PANTHER" id="PTHR43553">
    <property type="entry name" value="HEAVY METAL TRANSPORTER"/>
    <property type="match status" value="1"/>
</dbReference>
<protein>
    <submittedName>
        <fullName evidence="7">ABC transporter ATP-binding protein</fullName>
    </submittedName>
</protein>
<dbReference type="SMART" id="SM00382">
    <property type="entry name" value="AAA"/>
    <property type="match status" value="1"/>
</dbReference>
<sequence length="249" mass="26447">MTAPAGPAPGSAAEERPGAAEPPAPVIELQGVGVGYDGRTVLSGLDLRLAERRIGVIGQNGSGKSTLARLLNGLVVPDEGRVLVDGRDTRTEGRRVRSEVGFVFQNPDNQIVFPIVAEDMAFGLKNLGLPKKEIPGRVAGALESFGIGHLAERHSHLLSGGEKQLVALASVMVMRPRTVVFDEPTTLLDLRNRNRIRDAVDAMAPAAVVVTHDLELVSGYDRVLVVHDGGIAFDGAPGEAVAWYREHCS</sequence>
<evidence type="ECO:0000313" key="7">
    <source>
        <dbReference type="EMBL" id="MDA2808380.1"/>
    </source>
</evidence>
<evidence type="ECO:0000313" key="8">
    <source>
        <dbReference type="Proteomes" id="UP001165685"/>
    </source>
</evidence>
<dbReference type="EMBL" id="JAQFWP010000082">
    <property type="protein sequence ID" value="MDA2808380.1"/>
    <property type="molecule type" value="Genomic_DNA"/>
</dbReference>
<accession>A0ABT4TUL1</accession>
<gene>
    <name evidence="7" type="ORF">O4U47_27980</name>
</gene>
<keyword evidence="3" id="KW-0547">Nucleotide-binding</keyword>
<keyword evidence="4 7" id="KW-0067">ATP-binding</keyword>
<evidence type="ECO:0000256" key="1">
    <source>
        <dbReference type="ARBA" id="ARBA00005417"/>
    </source>
</evidence>
<organism evidence="7 8">
    <name type="scientific">Nocardiopsis suaedae</name>
    <dbReference type="NCBI Taxonomy" id="3018444"/>
    <lineage>
        <taxon>Bacteria</taxon>
        <taxon>Bacillati</taxon>
        <taxon>Actinomycetota</taxon>
        <taxon>Actinomycetes</taxon>
        <taxon>Streptosporangiales</taxon>
        <taxon>Nocardiopsidaceae</taxon>
        <taxon>Nocardiopsis</taxon>
    </lineage>
</organism>
<keyword evidence="8" id="KW-1185">Reference proteome</keyword>
<dbReference type="InterPro" id="IPR003593">
    <property type="entry name" value="AAA+_ATPase"/>
</dbReference>
<dbReference type="InterPro" id="IPR050095">
    <property type="entry name" value="ECF_ABC_transporter_ATP-bd"/>
</dbReference>
<feature type="compositionally biased region" description="Low complexity" evidence="5">
    <location>
        <begin position="1"/>
        <end position="12"/>
    </location>
</feature>
<evidence type="ECO:0000256" key="4">
    <source>
        <dbReference type="ARBA" id="ARBA00022840"/>
    </source>
</evidence>
<proteinExistence type="inferred from homology"/>
<evidence type="ECO:0000259" key="6">
    <source>
        <dbReference type="PROSITE" id="PS50893"/>
    </source>
</evidence>
<evidence type="ECO:0000256" key="2">
    <source>
        <dbReference type="ARBA" id="ARBA00022448"/>
    </source>
</evidence>
<dbReference type="PROSITE" id="PS00211">
    <property type="entry name" value="ABC_TRANSPORTER_1"/>
    <property type="match status" value="1"/>
</dbReference>
<dbReference type="PANTHER" id="PTHR43553:SF24">
    <property type="entry name" value="ENERGY-COUPLING FACTOR TRANSPORTER ATP-BINDING PROTEIN ECFA1"/>
    <property type="match status" value="1"/>
</dbReference>
<comment type="similarity">
    <text evidence="1">Belongs to the ABC transporter superfamily.</text>
</comment>
<dbReference type="InterPro" id="IPR003439">
    <property type="entry name" value="ABC_transporter-like_ATP-bd"/>
</dbReference>
<dbReference type="InterPro" id="IPR027417">
    <property type="entry name" value="P-loop_NTPase"/>
</dbReference>
<dbReference type="Gene3D" id="3.40.50.300">
    <property type="entry name" value="P-loop containing nucleotide triphosphate hydrolases"/>
    <property type="match status" value="1"/>
</dbReference>
<keyword evidence="2" id="KW-0813">Transport</keyword>
<dbReference type="CDD" id="cd03225">
    <property type="entry name" value="ABC_cobalt_CbiO_domain1"/>
    <property type="match status" value="1"/>
</dbReference>
<dbReference type="InterPro" id="IPR017871">
    <property type="entry name" value="ABC_transporter-like_CS"/>
</dbReference>
<name>A0ABT4TUL1_9ACTN</name>
<dbReference type="Pfam" id="PF00005">
    <property type="entry name" value="ABC_tran"/>
    <property type="match status" value="1"/>
</dbReference>
<feature type="domain" description="ABC transporter" evidence="6">
    <location>
        <begin position="27"/>
        <end position="248"/>
    </location>
</feature>
<dbReference type="Proteomes" id="UP001165685">
    <property type="component" value="Unassembled WGS sequence"/>
</dbReference>
<dbReference type="SUPFAM" id="SSF52540">
    <property type="entry name" value="P-loop containing nucleoside triphosphate hydrolases"/>
    <property type="match status" value="1"/>
</dbReference>
<dbReference type="PROSITE" id="PS50893">
    <property type="entry name" value="ABC_TRANSPORTER_2"/>
    <property type="match status" value="1"/>
</dbReference>
<dbReference type="GO" id="GO:0005524">
    <property type="term" value="F:ATP binding"/>
    <property type="evidence" value="ECO:0007669"/>
    <property type="project" value="UniProtKB-KW"/>
</dbReference>
<feature type="region of interest" description="Disordered" evidence="5">
    <location>
        <begin position="1"/>
        <end position="23"/>
    </location>
</feature>
<evidence type="ECO:0000256" key="5">
    <source>
        <dbReference type="SAM" id="MobiDB-lite"/>
    </source>
</evidence>
<dbReference type="InterPro" id="IPR015856">
    <property type="entry name" value="ABC_transpr_CbiO/EcfA_su"/>
</dbReference>
<evidence type="ECO:0000256" key="3">
    <source>
        <dbReference type="ARBA" id="ARBA00022741"/>
    </source>
</evidence>